<reference evidence="1 2" key="1">
    <citation type="submission" date="2019-04" db="EMBL/GenBank/DDBJ databases">
        <title>An improved genome assembly and genetic linkage map for asparagus bean, Vigna unguiculata ssp. sesquipedialis.</title>
        <authorList>
            <person name="Xia Q."/>
            <person name="Zhang R."/>
            <person name="Dong Y."/>
        </authorList>
    </citation>
    <scope>NUCLEOTIDE SEQUENCE [LARGE SCALE GENOMIC DNA]</scope>
    <source>
        <tissue evidence="1">Leaf</tissue>
    </source>
</reference>
<evidence type="ECO:0000313" key="1">
    <source>
        <dbReference type="EMBL" id="QCD77204.1"/>
    </source>
</evidence>
<dbReference type="EMBL" id="CP039345">
    <property type="protein sequence ID" value="QCD77204.1"/>
    <property type="molecule type" value="Genomic_DNA"/>
</dbReference>
<protein>
    <submittedName>
        <fullName evidence="1">Uncharacterized protein</fullName>
    </submittedName>
</protein>
<dbReference type="Proteomes" id="UP000501690">
    <property type="component" value="Linkage Group LG1"/>
</dbReference>
<dbReference type="AlphaFoldDB" id="A0A4D6KTT7"/>
<keyword evidence="2" id="KW-1185">Reference proteome</keyword>
<proteinExistence type="predicted"/>
<evidence type="ECO:0000313" key="2">
    <source>
        <dbReference type="Proteomes" id="UP000501690"/>
    </source>
</evidence>
<organism evidence="1 2">
    <name type="scientific">Vigna unguiculata</name>
    <name type="common">Cowpea</name>
    <dbReference type="NCBI Taxonomy" id="3917"/>
    <lineage>
        <taxon>Eukaryota</taxon>
        <taxon>Viridiplantae</taxon>
        <taxon>Streptophyta</taxon>
        <taxon>Embryophyta</taxon>
        <taxon>Tracheophyta</taxon>
        <taxon>Spermatophyta</taxon>
        <taxon>Magnoliopsida</taxon>
        <taxon>eudicotyledons</taxon>
        <taxon>Gunneridae</taxon>
        <taxon>Pentapetalae</taxon>
        <taxon>rosids</taxon>
        <taxon>fabids</taxon>
        <taxon>Fabales</taxon>
        <taxon>Fabaceae</taxon>
        <taxon>Papilionoideae</taxon>
        <taxon>50 kb inversion clade</taxon>
        <taxon>NPAAA clade</taxon>
        <taxon>indigoferoid/millettioid clade</taxon>
        <taxon>Phaseoleae</taxon>
        <taxon>Vigna</taxon>
    </lineage>
</organism>
<name>A0A4D6KTT7_VIGUN</name>
<accession>A0A4D6KTT7</accession>
<gene>
    <name evidence="1" type="ORF">DEO72_LG1g826</name>
</gene>
<sequence>MSIYGHHLFHGGCVFVQRRVAFASTFSNGGDAVARVEDVVMLLVQSPLVKLFVDDGEEEQELHE</sequence>